<dbReference type="OrthoDB" id="1934337at2759"/>
<evidence type="ECO:0000256" key="1">
    <source>
        <dbReference type="SAM" id="Coils"/>
    </source>
</evidence>
<evidence type="ECO:0000256" key="2">
    <source>
        <dbReference type="SAM" id="Phobius"/>
    </source>
</evidence>
<proteinExistence type="predicted"/>
<dbReference type="AlphaFoldDB" id="A0A8X8D6J3"/>
<sequence length="412" mass="46045">MLPELIATKKPSQNASAEKEITGMAIKQAASNDNKPVASAKPRLPLIAVSNPYENTSFTATRYSIDMAGLLAWAADVVGAHGNNHELSEDRIPIVFTEDQQKYVQELDSKASSLSRSIQGLRLRLPSPDISQRLPHILAHSLASNAALALQLNAHSATKEQAQLRKVTLQEENAAYEKAILNCENKLQERKQETDLLLQKLQEMDETEQTLMEELENAETALDARQSGKSFESVVASETKAEAGPDAEAEKSAILEKLDNKKKELSSMEEIVQDLEKRWVQVQENELKQPTPAQREKLLDKQLHSLMEQLAAKQAQAEGLVGEIHLKEMELERLKGLWRMIESSNVEGNTARNRFGRSTSEKGSASTDYMVDKLPYSTGGRTEHQQRLMLLRSAFVMYILFLNIVVLIKLSF</sequence>
<gene>
    <name evidence="3" type="ORF">POTOM_017339</name>
</gene>
<keyword evidence="4" id="KW-1185">Reference proteome</keyword>
<protein>
    <submittedName>
        <fullName evidence="3">Uncharacterized protein</fullName>
    </submittedName>
</protein>
<comment type="caution">
    <text evidence="3">The sequence shown here is derived from an EMBL/GenBank/DDBJ whole genome shotgun (WGS) entry which is preliminary data.</text>
</comment>
<dbReference type="PANTHER" id="PTHR37761:SF2">
    <property type="entry name" value="OS09G0108400 PROTEIN"/>
    <property type="match status" value="1"/>
</dbReference>
<dbReference type="Proteomes" id="UP000886885">
    <property type="component" value="Chromosome 4D"/>
</dbReference>
<feature type="transmembrane region" description="Helical" evidence="2">
    <location>
        <begin position="389"/>
        <end position="408"/>
    </location>
</feature>
<keyword evidence="2" id="KW-1133">Transmembrane helix</keyword>
<reference evidence="3" key="1">
    <citation type="journal article" date="2020" name="bioRxiv">
        <title>Hybrid origin of Populus tomentosa Carr. identified through genome sequencing and phylogenomic analysis.</title>
        <authorList>
            <person name="An X."/>
            <person name="Gao K."/>
            <person name="Chen Z."/>
            <person name="Li J."/>
            <person name="Yang X."/>
            <person name="Yang X."/>
            <person name="Zhou J."/>
            <person name="Guo T."/>
            <person name="Zhao T."/>
            <person name="Huang S."/>
            <person name="Miao D."/>
            <person name="Khan W.U."/>
            <person name="Rao P."/>
            <person name="Ye M."/>
            <person name="Lei B."/>
            <person name="Liao W."/>
            <person name="Wang J."/>
            <person name="Ji L."/>
            <person name="Li Y."/>
            <person name="Guo B."/>
            <person name="Mustafa N.S."/>
            <person name="Li S."/>
            <person name="Yun Q."/>
            <person name="Keller S.R."/>
            <person name="Mao J."/>
            <person name="Zhang R."/>
            <person name="Strauss S.H."/>
        </authorList>
    </citation>
    <scope>NUCLEOTIDE SEQUENCE</scope>
    <source>
        <strain evidence="3">GM15</strain>
        <tissue evidence="3">Leaf</tissue>
    </source>
</reference>
<keyword evidence="2" id="KW-0812">Transmembrane</keyword>
<accession>A0A8X8D6J3</accession>
<dbReference type="PANTHER" id="PTHR37761">
    <property type="entry name" value="OS09G0108400 PROTEIN"/>
    <property type="match status" value="1"/>
</dbReference>
<evidence type="ECO:0000313" key="3">
    <source>
        <dbReference type="EMBL" id="KAG6777514.1"/>
    </source>
</evidence>
<keyword evidence="1" id="KW-0175">Coiled coil</keyword>
<evidence type="ECO:0000313" key="4">
    <source>
        <dbReference type="Proteomes" id="UP000886885"/>
    </source>
</evidence>
<feature type="coiled-coil region" evidence="1">
    <location>
        <begin position="251"/>
        <end position="285"/>
    </location>
</feature>
<organism evidence="3 4">
    <name type="scientific">Populus tomentosa</name>
    <name type="common">Chinese white poplar</name>
    <dbReference type="NCBI Taxonomy" id="118781"/>
    <lineage>
        <taxon>Eukaryota</taxon>
        <taxon>Viridiplantae</taxon>
        <taxon>Streptophyta</taxon>
        <taxon>Embryophyta</taxon>
        <taxon>Tracheophyta</taxon>
        <taxon>Spermatophyta</taxon>
        <taxon>Magnoliopsida</taxon>
        <taxon>eudicotyledons</taxon>
        <taxon>Gunneridae</taxon>
        <taxon>Pentapetalae</taxon>
        <taxon>rosids</taxon>
        <taxon>fabids</taxon>
        <taxon>Malpighiales</taxon>
        <taxon>Salicaceae</taxon>
        <taxon>Saliceae</taxon>
        <taxon>Populus</taxon>
    </lineage>
</organism>
<dbReference type="EMBL" id="JAAWWB010000008">
    <property type="protein sequence ID" value="KAG6777514.1"/>
    <property type="molecule type" value="Genomic_DNA"/>
</dbReference>
<name>A0A8X8D6J3_POPTO</name>
<feature type="coiled-coil region" evidence="1">
    <location>
        <begin position="152"/>
        <end position="224"/>
    </location>
</feature>
<keyword evidence="2" id="KW-0472">Membrane</keyword>